<organism evidence="8 9">
    <name type="scientific">Lentzea indica</name>
    <dbReference type="NCBI Taxonomy" id="2604800"/>
    <lineage>
        <taxon>Bacteria</taxon>
        <taxon>Bacillati</taxon>
        <taxon>Actinomycetota</taxon>
        <taxon>Actinomycetes</taxon>
        <taxon>Pseudonocardiales</taxon>
        <taxon>Pseudonocardiaceae</taxon>
        <taxon>Lentzea</taxon>
    </lineage>
</organism>
<sequence length="105" mass="11642">MTWIFENWERFWEVTEVHLRLSIVPVLIGFALSIPLGWFASRSATARAILFPLANILFTIPSIALIVITPVLIGVKILDEINVIVPLVIYTVALMVRSVADALAA</sequence>
<gene>
    <name evidence="8" type="ORF">FXN61_17945</name>
</gene>
<evidence type="ECO:0000256" key="4">
    <source>
        <dbReference type="ARBA" id="ARBA00022989"/>
    </source>
</evidence>
<dbReference type="SUPFAM" id="SSF161098">
    <property type="entry name" value="MetI-like"/>
    <property type="match status" value="1"/>
</dbReference>
<dbReference type="InterPro" id="IPR051204">
    <property type="entry name" value="ABC_transp_perm/SBD"/>
</dbReference>
<feature type="domain" description="ABC transmembrane type-1" evidence="7">
    <location>
        <begin position="15"/>
        <end position="105"/>
    </location>
</feature>
<feature type="transmembrane region" description="Helical" evidence="6">
    <location>
        <begin position="53"/>
        <end position="75"/>
    </location>
</feature>
<evidence type="ECO:0000256" key="5">
    <source>
        <dbReference type="ARBA" id="ARBA00023136"/>
    </source>
</evidence>
<dbReference type="InterPro" id="IPR035906">
    <property type="entry name" value="MetI-like_sf"/>
</dbReference>
<dbReference type="PANTHER" id="PTHR30177">
    <property type="entry name" value="GLYCINE BETAINE/L-PROLINE TRANSPORT SYSTEM PERMEASE PROTEIN PROW"/>
    <property type="match status" value="1"/>
</dbReference>
<evidence type="ECO:0000313" key="9">
    <source>
        <dbReference type="Proteomes" id="UP001515943"/>
    </source>
</evidence>
<protein>
    <submittedName>
        <fullName evidence="8">ABC transporter permease</fullName>
    </submittedName>
</protein>
<evidence type="ECO:0000256" key="3">
    <source>
        <dbReference type="ARBA" id="ARBA00022692"/>
    </source>
</evidence>
<keyword evidence="5 6" id="KW-0472">Membrane</keyword>
<dbReference type="EMBL" id="VSRL01000059">
    <property type="protein sequence ID" value="NKE58597.1"/>
    <property type="molecule type" value="Genomic_DNA"/>
</dbReference>
<comment type="subcellular location">
    <subcellularLocation>
        <location evidence="1">Membrane</location>
        <topology evidence="1">Multi-pass membrane protein</topology>
    </subcellularLocation>
</comment>
<keyword evidence="9" id="KW-1185">Reference proteome</keyword>
<dbReference type="InterPro" id="IPR000515">
    <property type="entry name" value="MetI-like"/>
</dbReference>
<feature type="transmembrane region" description="Helical" evidence="6">
    <location>
        <begin position="81"/>
        <end position="100"/>
    </location>
</feature>
<evidence type="ECO:0000259" key="7">
    <source>
        <dbReference type="PROSITE" id="PS50928"/>
    </source>
</evidence>
<feature type="transmembrane region" description="Helical" evidence="6">
    <location>
        <begin position="20"/>
        <end position="41"/>
    </location>
</feature>
<accession>A0ABX1FJ28</accession>
<evidence type="ECO:0000256" key="1">
    <source>
        <dbReference type="ARBA" id="ARBA00004141"/>
    </source>
</evidence>
<keyword evidence="2" id="KW-0813">Transport</keyword>
<name>A0ABX1FJ28_9PSEU</name>
<comment type="caution">
    <text evidence="8">The sequence shown here is derived from an EMBL/GenBank/DDBJ whole genome shotgun (WGS) entry which is preliminary data.</text>
</comment>
<reference evidence="8 9" key="1">
    <citation type="submission" date="2019-08" db="EMBL/GenBank/DDBJ databases">
        <title>Lentzea from Indian Himalayas.</title>
        <authorList>
            <person name="Mandal S."/>
            <person name="Mallick Gupta A."/>
            <person name="Maiti P.K."/>
            <person name="Sarkar J."/>
            <person name="Mandal S."/>
        </authorList>
    </citation>
    <scope>NUCLEOTIDE SEQUENCE [LARGE SCALE GENOMIC DNA]</scope>
    <source>
        <strain evidence="8 9">PSKA42</strain>
    </source>
</reference>
<dbReference type="PROSITE" id="PS50928">
    <property type="entry name" value="ABC_TM1"/>
    <property type="match status" value="1"/>
</dbReference>
<feature type="non-terminal residue" evidence="8">
    <location>
        <position position="105"/>
    </location>
</feature>
<evidence type="ECO:0000256" key="6">
    <source>
        <dbReference type="SAM" id="Phobius"/>
    </source>
</evidence>
<keyword evidence="3 6" id="KW-0812">Transmembrane</keyword>
<keyword evidence="4 6" id="KW-1133">Transmembrane helix</keyword>
<dbReference type="Proteomes" id="UP001515943">
    <property type="component" value="Unassembled WGS sequence"/>
</dbReference>
<dbReference type="PANTHER" id="PTHR30177:SF4">
    <property type="entry name" value="OSMOPROTECTANT IMPORT PERMEASE PROTEIN OSMW"/>
    <property type="match status" value="1"/>
</dbReference>
<dbReference type="Gene3D" id="1.10.3720.10">
    <property type="entry name" value="MetI-like"/>
    <property type="match status" value="1"/>
</dbReference>
<evidence type="ECO:0000256" key="2">
    <source>
        <dbReference type="ARBA" id="ARBA00022448"/>
    </source>
</evidence>
<proteinExistence type="predicted"/>
<evidence type="ECO:0000313" key="8">
    <source>
        <dbReference type="EMBL" id="NKE58597.1"/>
    </source>
</evidence>